<keyword evidence="2" id="KW-0472">Membrane</keyword>
<name>A0A7S0CBT6_9STRA</name>
<feature type="compositionally biased region" description="Low complexity" evidence="1">
    <location>
        <begin position="166"/>
        <end position="179"/>
    </location>
</feature>
<evidence type="ECO:0000313" key="3">
    <source>
        <dbReference type="EMBL" id="CAD8419008.1"/>
    </source>
</evidence>
<proteinExistence type="predicted"/>
<reference evidence="3" key="1">
    <citation type="submission" date="2021-01" db="EMBL/GenBank/DDBJ databases">
        <authorList>
            <person name="Corre E."/>
            <person name="Pelletier E."/>
            <person name="Niang G."/>
            <person name="Scheremetjew M."/>
            <person name="Finn R."/>
            <person name="Kale V."/>
            <person name="Holt S."/>
            <person name="Cochrane G."/>
            <person name="Meng A."/>
            <person name="Brown T."/>
            <person name="Cohen L."/>
        </authorList>
    </citation>
    <scope>NUCLEOTIDE SEQUENCE</scope>
    <source>
        <strain evidence="3">CCAP1064/1</strain>
    </source>
</reference>
<gene>
    <name evidence="3" type="ORF">PINE0816_LOCUS15143</name>
</gene>
<feature type="compositionally biased region" description="Acidic residues" evidence="1">
    <location>
        <begin position="112"/>
        <end position="127"/>
    </location>
</feature>
<organism evidence="3">
    <name type="scientific">Proboscia inermis</name>
    <dbReference type="NCBI Taxonomy" id="420281"/>
    <lineage>
        <taxon>Eukaryota</taxon>
        <taxon>Sar</taxon>
        <taxon>Stramenopiles</taxon>
        <taxon>Ochrophyta</taxon>
        <taxon>Bacillariophyta</taxon>
        <taxon>Coscinodiscophyceae</taxon>
        <taxon>Rhizosoleniophycidae</taxon>
        <taxon>Rhizosoleniales</taxon>
        <taxon>Rhizosoleniaceae</taxon>
        <taxon>Proboscia</taxon>
    </lineage>
</organism>
<sequence length="234" mass="26719">MQEDFTPWYQKIEQEDDKYTENLLSKIMDPNSILYDVTLGFIFSASITSLLICTYCFCAHIFCNFISVMCCPDPKRSIGRSTNKRNKRSGSGIAGLEGDGKGLFMKIRPVDSDSDNDTYSDNDSTDNTDDHLDAEYGLRNRYDDDEFVHRVREATSLPKKSRRNGGPKSSNSRSSSRRSSWTDVDAADEENHIELMEQENVTMPTPTKKKSDVLLDIEMMERNIVKSMEQDLFV</sequence>
<accession>A0A7S0CBT6</accession>
<evidence type="ECO:0000256" key="1">
    <source>
        <dbReference type="SAM" id="MobiDB-lite"/>
    </source>
</evidence>
<keyword evidence="2" id="KW-0812">Transmembrane</keyword>
<protein>
    <submittedName>
        <fullName evidence="3">Uncharacterized protein</fullName>
    </submittedName>
</protein>
<dbReference type="EMBL" id="HBEL01032372">
    <property type="protein sequence ID" value="CAD8419008.1"/>
    <property type="molecule type" value="Transcribed_RNA"/>
</dbReference>
<dbReference type="AlphaFoldDB" id="A0A7S0CBT6"/>
<keyword evidence="2" id="KW-1133">Transmembrane helix</keyword>
<feature type="transmembrane region" description="Helical" evidence="2">
    <location>
        <begin position="33"/>
        <end position="62"/>
    </location>
</feature>
<feature type="region of interest" description="Disordered" evidence="1">
    <location>
        <begin position="152"/>
        <end position="185"/>
    </location>
</feature>
<feature type="region of interest" description="Disordered" evidence="1">
    <location>
        <begin position="110"/>
        <end position="132"/>
    </location>
</feature>
<evidence type="ECO:0000256" key="2">
    <source>
        <dbReference type="SAM" id="Phobius"/>
    </source>
</evidence>